<evidence type="ECO:0000256" key="1">
    <source>
        <dbReference type="SAM" id="MobiDB-lite"/>
    </source>
</evidence>
<dbReference type="AlphaFoldDB" id="A0A1D7Y2T2"/>
<dbReference type="EMBL" id="CP017248">
    <property type="protein sequence ID" value="AOR29883.1"/>
    <property type="molecule type" value="Genomic_DNA"/>
</dbReference>
<name>A0A1D7Y2T2_9ACTN</name>
<gene>
    <name evidence="2" type="ORF">BFF78_01225</name>
</gene>
<feature type="region of interest" description="Disordered" evidence="1">
    <location>
        <begin position="42"/>
        <end position="62"/>
    </location>
</feature>
<protein>
    <submittedName>
        <fullName evidence="2">Uncharacterized protein</fullName>
    </submittedName>
</protein>
<dbReference type="KEGG" id="spun:BFF78_01225"/>
<organism evidence="2 3">
    <name type="scientific">Streptomyces fodineus</name>
    <dbReference type="NCBI Taxonomy" id="1904616"/>
    <lineage>
        <taxon>Bacteria</taxon>
        <taxon>Bacillati</taxon>
        <taxon>Actinomycetota</taxon>
        <taxon>Actinomycetes</taxon>
        <taxon>Kitasatosporales</taxon>
        <taxon>Streptomycetaceae</taxon>
        <taxon>Streptomyces</taxon>
    </lineage>
</organism>
<sequence length="62" mass="6447">MTALGDGRPPPADQRAAEAEQSFMDVVAYLPADVQAAKVVQEREGTLDDPPLGGQARAVLGV</sequence>
<dbReference type="Proteomes" id="UP000094960">
    <property type="component" value="Chromosome"/>
</dbReference>
<evidence type="ECO:0000313" key="3">
    <source>
        <dbReference type="Proteomes" id="UP000094960"/>
    </source>
</evidence>
<evidence type="ECO:0000313" key="2">
    <source>
        <dbReference type="EMBL" id="AOR29883.1"/>
    </source>
</evidence>
<reference evidence="3" key="1">
    <citation type="submission" date="2016-09" db="EMBL/GenBank/DDBJ databases">
        <title>Streptomyces puniciscabiei strain:TW1S1 Genome sequencing and assembly.</title>
        <authorList>
            <person name="Kim M.-K."/>
            <person name="Kim S.B."/>
        </authorList>
    </citation>
    <scope>NUCLEOTIDE SEQUENCE [LARGE SCALE GENOMIC DNA]</scope>
    <source>
        <strain evidence="3">TW1S1</strain>
    </source>
</reference>
<keyword evidence="3" id="KW-1185">Reference proteome</keyword>
<proteinExistence type="predicted"/>
<accession>A0A1D7Y2T2</accession>